<feature type="transmembrane region" description="Helical" evidence="1">
    <location>
        <begin position="198"/>
        <end position="214"/>
    </location>
</feature>
<sequence length="534" mass="58423">MAKQSSYQTALLFRFFSKREALKITTWIVSIVVVTLMVALALSGLFQNDQERQAIAETMRNPAMSALVGQGYGLDNYTDGAMLAHQMLLMTAVVVAIMNILLVVGLTRADEEDGQLEMIRALPVGRLAQTNAALLVMVATNVVLTLITAISLASLGIESIDWHGSLLYGVVLGITGIVFGVFTLLAAQLSDNARGTKMLAFAVLGVSFMIRAIGDAGNELLSWFSPLGILLGTEVYVNNYWWPIAVSVILAIIIGFVALRLQQTRDIGAGLIRQKPGKKEASRFLQTPIGLSLRLQRTPLIAWLIGMFLIGASYGSVLGDLEGFFAENEMMVELIGAVEGVSMTEQFLSMLMVVMAIMGTIPALMSLLRIRGEEKKERTEHIIARPISRMKLLMTYLAIAIITSTVMLLTAVVGLAGAGLALLDVEVSFSTLLQAMLAYLPAVWIMLGLATVLFGFAPKFTSWIWFYLIYSFFVVYLGELLEMPDWLVNLTPYAHIPELPVESLNWSSLSLITIIALGLYAMGLFGYRRRDVEG</sequence>
<feature type="transmembrane region" description="Helical" evidence="1">
    <location>
        <begin position="300"/>
        <end position="319"/>
    </location>
</feature>
<keyword evidence="3" id="KW-1185">Reference proteome</keyword>
<feature type="transmembrane region" description="Helical" evidence="1">
    <location>
        <begin position="393"/>
        <end position="416"/>
    </location>
</feature>
<feature type="transmembrane region" description="Helical" evidence="1">
    <location>
        <begin position="347"/>
        <end position="368"/>
    </location>
</feature>
<feature type="transmembrane region" description="Helical" evidence="1">
    <location>
        <begin position="165"/>
        <end position="186"/>
    </location>
</feature>
<dbReference type="Proteomes" id="UP001084197">
    <property type="component" value="Unassembled WGS sequence"/>
</dbReference>
<keyword evidence="1" id="KW-0472">Membrane</keyword>
<feature type="transmembrane region" description="Helical" evidence="1">
    <location>
        <begin position="21"/>
        <end position="42"/>
    </location>
</feature>
<feature type="transmembrane region" description="Helical" evidence="1">
    <location>
        <begin position="464"/>
        <end position="484"/>
    </location>
</feature>
<accession>A0A9J6RFT0</accession>
<feature type="transmembrane region" description="Helical" evidence="1">
    <location>
        <begin position="130"/>
        <end position="153"/>
    </location>
</feature>
<feature type="transmembrane region" description="Helical" evidence="1">
    <location>
        <begin position="87"/>
        <end position="109"/>
    </location>
</feature>
<organism evidence="2 3">
    <name type="scientific">Natronobacillus azotifigens</name>
    <dbReference type="NCBI Taxonomy" id="472978"/>
    <lineage>
        <taxon>Bacteria</taxon>
        <taxon>Bacillati</taxon>
        <taxon>Bacillota</taxon>
        <taxon>Bacilli</taxon>
        <taxon>Bacillales</taxon>
        <taxon>Bacillaceae</taxon>
        <taxon>Natronobacillus</taxon>
    </lineage>
</organism>
<evidence type="ECO:0000256" key="1">
    <source>
        <dbReference type="SAM" id="Phobius"/>
    </source>
</evidence>
<keyword evidence="1" id="KW-1133">Transmembrane helix</keyword>
<gene>
    <name evidence="2" type="ORF">OWO01_14490</name>
</gene>
<protein>
    <submittedName>
        <fullName evidence="2">ABC transporter permease</fullName>
    </submittedName>
</protein>
<dbReference type="AlphaFoldDB" id="A0A9J6RFT0"/>
<keyword evidence="1" id="KW-0812">Transmembrane</keyword>
<feature type="transmembrane region" description="Helical" evidence="1">
    <location>
        <begin position="436"/>
        <end position="457"/>
    </location>
</feature>
<reference evidence="2" key="1">
    <citation type="submission" date="2022-11" db="EMBL/GenBank/DDBJ databases">
        <title>WGS of Natronobacillus azotifigens 24KS-1, an anaerobic diazotrophic haloalkaliphile from soda-rich habitats.</title>
        <authorList>
            <person name="Sorokin D.Y."/>
            <person name="Merkel A.Y."/>
        </authorList>
    </citation>
    <scope>NUCLEOTIDE SEQUENCE</scope>
    <source>
        <strain evidence="2">24KS-1</strain>
    </source>
</reference>
<feature type="transmembrane region" description="Helical" evidence="1">
    <location>
        <begin position="504"/>
        <end position="527"/>
    </location>
</feature>
<evidence type="ECO:0000313" key="3">
    <source>
        <dbReference type="Proteomes" id="UP001084197"/>
    </source>
</evidence>
<feature type="transmembrane region" description="Helical" evidence="1">
    <location>
        <begin position="240"/>
        <end position="259"/>
    </location>
</feature>
<evidence type="ECO:0000313" key="2">
    <source>
        <dbReference type="EMBL" id="MCZ0704415.1"/>
    </source>
</evidence>
<name>A0A9J6RFT0_9BACI</name>
<dbReference type="RefSeq" id="WP_268781186.1">
    <property type="nucleotide sequence ID" value="NZ_JAPRAT010000035.1"/>
</dbReference>
<comment type="caution">
    <text evidence="2">The sequence shown here is derived from an EMBL/GenBank/DDBJ whole genome shotgun (WGS) entry which is preliminary data.</text>
</comment>
<proteinExistence type="predicted"/>
<dbReference type="EMBL" id="JAPRAT010000035">
    <property type="protein sequence ID" value="MCZ0704415.1"/>
    <property type="molecule type" value="Genomic_DNA"/>
</dbReference>